<dbReference type="EMBL" id="JAKWBI020000355">
    <property type="protein sequence ID" value="KAJ2896072.1"/>
    <property type="molecule type" value="Genomic_DNA"/>
</dbReference>
<evidence type="ECO:0000313" key="2">
    <source>
        <dbReference type="Proteomes" id="UP001201980"/>
    </source>
</evidence>
<proteinExistence type="predicted"/>
<organism evidence="1 2">
    <name type="scientific">Zalerion maritima</name>
    <dbReference type="NCBI Taxonomy" id="339359"/>
    <lineage>
        <taxon>Eukaryota</taxon>
        <taxon>Fungi</taxon>
        <taxon>Dikarya</taxon>
        <taxon>Ascomycota</taxon>
        <taxon>Pezizomycotina</taxon>
        <taxon>Sordariomycetes</taxon>
        <taxon>Lulworthiomycetidae</taxon>
        <taxon>Lulworthiales</taxon>
        <taxon>Lulworthiaceae</taxon>
        <taxon>Zalerion</taxon>
    </lineage>
</organism>
<protein>
    <submittedName>
        <fullName evidence="1">Uncharacterized protein</fullName>
    </submittedName>
</protein>
<dbReference type="Proteomes" id="UP001201980">
    <property type="component" value="Unassembled WGS sequence"/>
</dbReference>
<accession>A0AAD5RK50</accession>
<evidence type="ECO:0000313" key="1">
    <source>
        <dbReference type="EMBL" id="KAJ2896072.1"/>
    </source>
</evidence>
<sequence>MIWGVEHQIVRTPRYYPEWILGSSGLLPDEDHGGLAPSPSIYGLRLVNTILWGPVHGGCRVRSPESAPSTARVKHYCHGGRSSKRERDAISCAWVLRGRKASDPPES</sequence>
<dbReference type="AlphaFoldDB" id="A0AAD5RK50"/>
<comment type="caution">
    <text evidence="1">The sequence shown here is derived from an EMBL/GenBank/DDBJ whole genome shotgun (WGS) entry which is preliminary data.</text>
</comment>
<keyword evidence="2" id="KW-1185">Reference proteome</keyword>
<gene>
    <name evidence="1" type="ORF">MKZ38_005900</name>
</gene>
<name>A0AAD5RK50_9PEZI</name>
<reference evidence="1" key="1">
    <citation type="submission" date="2022-07" db="EMBL/GenBank/DDBJ databases">
        <title>Draft genome sequence of Zalerion maritima ATCC 34329, a (micro)plastics degrading marine fungus.</title>
        <authorList>
            <person name="Paco A."/>
            <person name="Goncalves M.F.M."/>
            <person name="Rocha-Santos T.A.P."/>
            <person name="Alves A."/>
        </authorList>
    </citation>
    <scope>NUCLEOTIDE SEQUENCE</scope>
    <source>
        <strain evidence="1">ATCC 34329</strain>
    </source>
</reference>